<feature type="region of interest" description="Disordered" evidence="1">
    <location>
        <begin position="167"/>
        <end position="189"/>
    </location>
</feature>
<organism evidence="2 3">
    <name type="scientific">Candidatus Cryptobacteroides faecigallinarum</name>
    <dbReference type="NCBI Taxonomy" id="2840763"/>
    <lineage>
        <taxon>Bacteria</taxon>
        <taxon>Pseudomonadati</taxon>
        <taxon>Bacteroidota</taxon>
        <taxon>Bacteroidia</taxon>
        <taxon>Bacteroidales</taxon>
        <taxon>Candidatus Cryptobacteroides</taxon>
    </lineage>
</organism>
<reference evidence="2" key="1">
    <citation type="submission" date="2020-10" db="EMBL/GenBank/DDBJ databases">
        <authorList>
            <person name="Gilroy R."/>
        </authorList>
    </citation>
    <scope>NUCLEOTIDE SEQUENCE</scope>
    <source>
        <strain evidence="2">B1-13419</strain>
    </source>
</reference>
<dbReference type="AlphaFoldDB" id="A0A9D9NHI9"/>
<protein>
    <recommendedName>
        <fullName evidence="4">DNA alkylation repair enzyme</fullName>
    </recommendedName>
</protein>
<name>A0A9D9NHI9_9BACT</name>
<gene>
    <name evidence="2" type="ORF">IAB91_00070</name>
</gene>
<dbReference type="Proteomes" id="UP000823757">
    <property type="component" value="Unassembled WGS sequence"/>
</dbReference>
<evidence type="ECO:0000313" key="3">
    <source>
        <dbReference type="Proteomes" id="UP000823757"/>
    </source>
</evidence>
<evidence type="ECO:0000313" key="2">
    <source>
        <dbReference type="EMBL" id="MBO8473672.1"/>
    </source>
</evidence>
<dbReference type="InterPro" id="IPR016024">
    <property type="entry name" value="ARM-type_fold"/>
</dbReference>
<evidence type="ECO:0000256" key="1">
    <source>
        <dbReference type="SAM" id="MobiDB-lite"/>
    </source>
</evidence>
<dbReference type="EMBL" id="JADIMD010000001">
    <property type="protein sequence ID" value="MBO8473672.1"/>
    <property type="molecule type" value="Genomic_DNA"/>
</dbReference>
<evidence type="ECO:0008006" key="4">
    <source>
        <dbReference type="Google" id="ProtNLM"/>
    </source>
</evidence>
<dbReference type="SUPFAM" id="SSF48371">
    <property type="entry name" value="ARM repeat"/>
    <property type="match status" value="1"/>
</dbReference>
<comment type="caution">
    <text evidence="2">The sequence shown here is derived from an EMBL/GenBank/DDBJ whole genome shotgun (WGS) entry which is preliminary data.</text>
</comment>
<feature type="compositionally biased region" description="Low complexity" evidence="1">
    <location>
        <begin position="167"/>
        <end position="178"/>
    </location>
</feature>
<accession>A0A9D9NHI9</accession>
<reference evidence="2" key="2">
    <citation type="journal article" date="2021" name="PeerJ">
        <title>Extensive microbial diversity within the chicken gut microbiome revealed by metagenomics and culture.</title>
        <authorList>
            <person name="Gilroy R."/>
            <person name="Ravi A."/>
            <person name="Getino M."/>
            <person name="Pursley I."/>
            <person name="Horton D.L."/>
            <person name="Alikhan N.F."/>
            <person name="Baker D."/>
            <person name="Gharbi K."/>
            <person name="Hall N."/>
            <person name="Watson M."/>
            <person name="Adriaenssens E.M."/>
            <person name="Foster-Nyarko E."/>
            <person name="Jarju S."/>
            <person name="Secka A."/>
            <person name="Antonio M."/>
            <person name="Oren A."/>
            <person name="Chaudhuri R.R."/>
            <person name="La Ragione R."/>
            <person name="Hildebrand F."/>
            <person name="Pallen M.J."/>
        </authorList>
    </citation>
    <scope>NUCLEOTIDE SEQUENCE</scope>
    <source>
        <strain evidence="2">B1-13419</strain>
    </source>
</reference>
<sequence>MIEDMLSGLVPEKFIMDERYRTGHVRIINALPGRRIMGVHIPEMTALADELVRREDALSMIEAFVRAAEEESATGRRDILTHEEMMVWGMMINRLKPSCLALPEAERLVGSLKVSQPVSRTDLNDRLLDLQLELMRQYVPHIDNWAVCDHVSSAAKWFTKAVSRSLKPSLSGSLGKKPTGSPESLASGKGLSVVSSRNASAGELTERLWQFLCGYFASNREFEVRFAVVMSMCHFMNEEYLPRIFFRFDALDFGKIQSEYQSPYYVRMGVAWCLATALAKFPDETRAYLRHSRLPQDVIRLYVRKARESFRTRDISPF</sequence>
<proteinExistence type="predicted"/>
<dbReference type="Gene3D" id="1.25.10.90">
    <property type="match status" value="1"/>
</dbReference>